<proteinExistence type="predicted"/>
<comment type="caution">
    <text evidence="2">The sequence shown here is derived from an EMBL/GenBank/DDBJ whole genome shotgun (WGS) entry which is preliminary data.</text>
</comment>
<reference evidence="2 3" key="1">
    <citation type="journal article" date="2011" name="Biochem. Biophys. Res. Commun.">
        <title>Increased number of Arginine-based salt bridges contributes to the thermotolerance of thermotolerant acetic acid bacteria, Acetobacter tropicalis SKU1100.</title>
        <authorList>
            <person name="Matsutani M."/>
            <person name="Hirakawa H."/>
            <person name="Nishikura M."/>
            <person name="Soemphol W."/>
            <person name="Ali I.A.I."/>
            <person name="Yakushi T."/>
            <person name="Matsushita K."/>
        </authorList>
    </citation>
    <scope>NUCLEOTIDE SEQUENCE [LARGE SCALE GENOMIC DNA]</scope>
    <source>
        <strain evidence="2 3">NBRC 101654</strain>
    </source>
</reference>
<protein>
    <submittedName>
        <fullName evidence="2">Uncharacterized protein</fullName>
    </submittedName>
</protein>
<sequence>MSDRFDLHRVRNNRPGDTRFKYSDDRHRIAGCLDDDLVRFLQSPAERLQPRAGHVNPTEMTQSAILPENDFGEGAVNIHSYDTTHDLSPIIKTGAAGDATPTDPRSRRNRAGRRGGQLLTRARGSSYKSACPHLRAPGAPVPDGLTIRQQKNASPAETGGTVNAHTRY</sequence>
<dbReference type="AlphaFoldDB" id="F7VIT1"/>
<evidence type="ECO:0000256" key="1">
    <source>
        <dbReference type="SAM" id="MobiDB-lite"/>
    </source>
</evidence>
<evidence type="ECO:0000313" key="3">
    <source>
        <dbReference type="Proteomes" id="UP000004319"/>
    </source>
</evidence>
<feature type="region of interest" description="Disordered" evidence="1">
    <location>
        <begin position="93"/>
        <end position="146"/>
    </location>
</feature>
<name>F7VIT1_9PROT</name>
<dbReference type="EMBL" id="BABS01000206">
    <property type="protein sequence ID" value="GAA10276.1"/>
    <property type="molecule type" value="Genomic_DNA"/>
</dbReference>
<evidence type="ECO:0000313" key="2">
    <source>
        <dbReference type="EMBL" id="GAA10276.1"/>
    </source>
</evidence>
<accession>F7VIT1</accession>
<gene>
    <name evidence="2" type="ORF">ATPR_3281</name>
</gene>
<organism evidence="2 3">
    <name type="scientific">Acetobacter tropicalis NBRC 101654</name>
    <dbReference type="NCBI Taxonomy" id="749388"/>
    <lineage>
        <taxon>Bacteria</taxon>
        <taxon>Pseudomonadati</taxon>
        <taxon>Pseudomonadota</taxon>
        <taxon>Alphaproteobacteria</taxon>
        <taxon>Acetobacterales</taxon>
        <taxon>Acetobacteraceae</taxon>
        <taxon>Acetobacter</taxon>
    </lineage>
</organism>
<dbReference type="Proteomes" id="UP000004319">
    <property type="component" value="Unassembled WGS sequence"/>
</dbReference>